<gene>
    <name evidence="1" type="ORF">ACFL6M_01990</name>
</gene>
<keyword evidence="2" id="KW-1185">Reference proteome</keyword>
<sequence length="316" mass="34418">MITYPCDSTIQSCRLRGGAIGWVLFSLLLLAGPVPTRADTSVTEMLPSDDAVPGWRLLEEPKHFTAEDLWKHINGAAEQYLSFGCTGVAVGYYGREGSEAEISVEIYDMNGGLGSFGLYTQEKPSEGPRLAIGAEGYQAGGDLNFFGGSYYVKMQAYPDDEKEQEATRKLASVVAGTHLANSQFPAELLLFPADSLVSNSFHVIPEAVMGMRGLTSAIVATYRSHNMEMTLHLSRGEDKKSAKSMYTSMRESIAKRTKTQAESIKVDRAEGVRTELKYHGPVILLRAGSDVILASGAVDEPWVHETVSKLLVNIAR</sequence>
<dbReference type="EMBL" id="JBHPKH010000012">
    <property type="protein sequence ID" value="MFC1572346.1"/>
    <property type="molecule type" value="Genomic_DNA"/>
</dbReference>
<proteinExistence type="predicted"/>
<accession>A0ABV6YJ49</accession>
<evidence type="ECO:0000313" key="1">
    <source>
        <dbReference type="EMBL" id="MFC1572346.1"/>
    </source>
</evidence>
<dbReference type="InterPro" id="IPR046534">
    <property type="entry name" value="DUF6599"/>
</dbReference>
<dbReference type="Proteomes" id="UP001593833">
    <property type="component" value="Unassembled WGS sequence"/>
</dbReference>
<reference evidence="1 2" key="1">
    <citation type="submission" date="2024-09" db="EMBL/GenBank/DDBJ databases">
        <authorList>
            <person name="D'Angelo T."/>
        </authorList>
    </citation>
    <scope>NUCLEOTIDE SEQUENCE [LARGE SCALE GENOMIC DNA]</scope>
    <source>
        <strain evidence="1">SAG AM-320-E07</strain>
    </source>
</reference>
<evidence type="ECO:0000313" key="2">
    <source>
        <dbReference type="Proteomes" id="UP001593833"/>
    </source>
</evidence>
<organism evidence="1 2">
    <name type="scientific">Eiseniibacteriota bacterium</name>
    <dbReference type="NCBI Taxonomy" id="2212470"/>
    <lineage>
        <taxon>Bacteria</taxon>
        <taxon>Candidatus Eiseniibacteriota</taxon>
    </lineage>
</organism>
<dbReference type="Pfam" id="PF20244">
    <property type="entry name" value="DUF6599"/>
    <property type="match status" value="1"/>
</dbReference>
<protein>
    <submittedName>
        <fullName evidence="1">DUF6599 family protein</fullName>
    </submittedName>
</protein>
<name>A0ABV6YJ49_UNCEI</name>
<comment type="caution">
    <text evidence="1">The sequence shown here is derived from an EMBL/GenBank/DDBJ whole genome shotgun (WGS) entry which is preliminary data.</text>
</comment>